<dbReference type="RefSeq" id="WP_248737049.1">
    <property type="nucleotide sequence ID" value="NZ_CALBWS010000033.1"/>
</dbReference>
<feature type="coiled-coil region" evidence="2">
    <location>
        <begin position="42"/>
        <end position="69"/>
    </location>
</feature>
<protein>
    <recommendedName>
        <fullName evidence="3">HTH cro/C1-type domain-containing protein</fullName>
    </recommendedName>
</protein>
<dbReference type="SUPFAM" id="SSF47413">
    <property type="entry name" value="lambda repressor-like DNA-binding domains"/>
    <property type="match status" value="1"/>
</dbReference>
<evidence type="ECO:0000256" key="2">
    <source>
        <dbReference type="SAM" id="Coils"/>
    </source>
</evidence>
<organism evidence="4 5">
    <name type="scientific">Neobacillus rhizosphaerae</name>
    <dbReference type="NCBI Taxonomy" id="2880965"/>
    <lineage>
        <taxon>Bacteria</taxon>
        <taxon>Bacillati</taxon>
        <taxon>Bacillota</taxon>
        <taxon>Bacilli</taxon>
        <taxon>Bacillales</taxon>
        <taxon>Bacillaceae</taxon>
        <taxon>Neobacillus</taxon>
    </lineage>
</organism>
<keyword evidence="2" id="KW-0175">Coiled coil</keyword>
<evidence type="ECO:0000256" key="1">
    <source>
        <dbReference type="ARBA" id="ARBA00023125"/>
    </source>
</evidence>
<dbReference type="SUPFAM" id="SSF48452">
    <property type="entry name" value="TPR-like"/>
    <property type="match status" value="1"/>
</dbReference>
<name>A0ABM9EVV3_9BACI</name>
<dbReference type="PANTHER" id="PTHR46797">
    <property type="entry name" value="HTH-TYPE TRANSCRIPTIONAL REGULATOR"/>
    <property type="match status" value="1"/>
</dbReference>
<proteinExistence type="predicted"/>
<dbReference type="Gene3D" id="1.25.40.10">
    <property type="entry name" value="Tetratricopeptide repeat domain"/>
    <property type="match status" value="2"/>
</dbReference>
<dbReference type="Pfam" id="PF12844">
    <property type="entry name" value="HTH_19"/>
    <property type="match status" value="1"/>
</dbReference>
<comment type="caution">
    <text evidence="4">The sequence shown here is derived from an EMBL/GenBank/DDBJ whole genome shotgun (WGS) entry which is preliminary data.</text>
</comment>
<keyword evidence="5" id="KW-1185">Reference proteome</keyword>
<dbReference type="InterPro" id="IPR001387">
    <property type="entry name" value="Cro/C1-type_HTH"/>
</dbReference>
<evidence type="ECO:0000259" key="3">
    <source>
        <dbReference type="PROSITE" id="PS50943"/>
    </source>
</evidence>
<dbReference type="PANTHER" id="PTHR46797:SF1">
    <property type="entry name" value="METHYLPHOSPHONATE SYNTHASE"/>
    <property type="match status" value="1"/>
</dbReference>
<dbReference type="CDD" id="cd00093">
    <property type="entry name" value="HTH_XRE"/>
    <property type="match status" value="1"/>
</dbReference>
<dbReference type="InterPro" id="IPR010982">
    <property type="entry name" value="Lambda_DNA-bd_dom_sf"/>
</dbReference>
<dbReference type="PROSITE" id="PS50943">
    <property type="entry name" value="HTH_CROC1"/>
    <property type="match status" value="1"/>
</dbReference>
<sequence>MFGERIREIRKKKKMTLEALAGEELTKGMLSLIENNKANPSMDSLNYIAKRLEVEVADLLEEISSQELHETLEKAEKIYNLPSEKMVDKNKQLITLIDPYITNLTQGYESARLLDIYSRCLYHEKKAGWQNHSEKAAKMYDQMNLTNKRANIGIFWSMVKFIEHDYLQSLQILLSERKKIELNHAFIDPMTRVDFDYHEAILHFAVGDSDSAAHVMENAIHFSKEHRIFYRIDDLYRLAAAHAEMTHNKEAIAHYSLKLKQYGEFADDKQSILVHDFFQVMSFISEKHDYIKALEIIEKHLADPKMIEIYRYLYLLEKGKALFGIGRFTEAIKCLEKVELPTYMHHPFDLSLFYVMDSYKALCYLELGNMDNALRFAKIAVENFEWLPYTPYKDFAAETFNTVKATQ</sequence>
<dbReference type="InterPro" id="IPR011990">
    <property type="entry name" value="TPR-like_helical_dom_sf"/>
</dbReference>
<accession>A0ABM9EVV3</accession>
<dbReference type="SMART" id="SM00530">
    <property type="entry name" value="HTH_XRE"/>
    <property type="match status" value="1"/>
</dbReference>
<reference evidence="4" key="1">
    <citation type="submission" date="2022-04" db="EMBL/GenBank/DDBJ databases">
        <authorList>
            <person name="Criscuolo A."/>
        </authorList>
    </citation>
    <scope>NUCLEOTIDE SEQUENCE</scope>
    <source>
        <strain evidence="4">CIP111895</strain>
    </source>
</reference>
<dbReference type="InterPro" id="IPR050807">
    <property type="entry name" value="TransReg_Diox_bact_type"/>
</dbReference>
<dbReference type="EMBL" id="CALBWS010000033">
    <property type="protein sequence ID" value="CAH2716813.1"/>
    <property type="molecule type" value="Genomic_DNA"/>
</dbReference>
<feature type="domain" description="HTH cro/C1-type" evidence="3">
    <location>
        <begin position="6"/>
        <end position="59"/>
    </location>
</feature>
<gene>
    <name evidence="4" type="ORF">BACCIP111895_04001</name>
</gene>
<evidence type="ECO:0000313" key="5">
    <source>
        <dbReference type="Proteomes" id="UP000838308"/>
    </source>
</evidence>
<keyword evidence="1" id="KW-0238">DNA-binding</keyword>
<dbReference type="Proteomes" id="UP000838308">
    <property type="component" value="Unassembled WGS sequence"/>
</dbReference>
<evidence type="ECO:0000313" key="4">
    <source>
        <dbReference type="EMBL" id="CAH2716813.1"/>
    </source>
</evidence>